<evidence type="ECO:0000313" key="9">
    <source>
        <dbReference type="Proteomes" id="UP000758652"/>
    </source>
</evidence>
<feature type="transmembrane region" description="Helical" evidence="6">
    <location>
        <begin position="227"/>
        <end position="250"/>
    </location>
</feature>
<feature type="transmembrane region" description="Helical" evidence="6">
    <location>
        <begin position="616"/>
        <end position="640"/>
    </location>
</feature>
<dbReference type="InterPro" id="IPR027022">
    <property type="entry name" value="ABC_permease_BceB-typ"/>
</dbReference>
<feature type="transmembrane region" description="Helical" evidence="6">
    <location>
        <begin position="108"/>
        <end position="132"/>
    </location>
</feature>
<keyword evidence="9" id="KW-1185">Reference proteome</keyword>
<evidence type="ECO:0000256" key="1">
    <source>
        <dbReference type="ARBA" id="ARBA00004651"/>
    </source>
</evidence>
<reference evidence="8 9" key="1">
    <citation type="submission" date="2020-10" db="EMBL/GenBank/DDBJ databases">
        <title>ChiBAC.</title>
        <authorList>
            <person name="Zenner C."/>
            <person name="Hitch T.C.A."/>
            <person name="Clavel T."/>
        </authorList>
    </citation>
    <scope>NUCLEOTIDE SEQUENCE [LARGE SCALE GENOMIC DNA]</scope>
    <source>
        <strain evidence="8 9">DSM 108991</strain>
    </source>
</reference>
<protein>
    <submittedName>
        <fullName evidence="8">ABC transporter permease</fullName>
    </submittedName>
</protein>
<feature type="transmembrane region" description="Helical" evidence="6">
    <location>
        <begin position="282"/>
        <end position="305"/>
    </location>
</feature>
<comment type="similarity">
    <text evidence="6">Belongs to the ABC-4 integral membrane protein family.</text>
</comment>
<feature type="domain" description="ABC3 transporter permease C-terminal" evidence="7">
    <location>
        <begin position="62"/>
        <end position="174"/>
    </location>
</feature>
<comment type="subcellular location">
    <subcellularLocation>
        <location evidence="1 6">Cell membrane</location>
        <topology evidence="1 6">Multi-pass membrane protein</topology>
    </subcellularLocation>
</comment>
<feature type="transmembrane region" description="Helical" evidence="6">
    <location>
        <begin position="523"/>
        <end position="548"/>
    </location>
</feature>
<sequence length="651" mass="73306">MSSRIYAKLAVTNIKNNGKTYVPFMLTAVLTVMMYYMMDTLARNDSIGNRNVTTVLFLTIPVMTLFSLIFLFYTNSFLIRRRKKEIAVYNILGMGKGHIGRMLTVETLIIWAVSLVLGILGGMVFGKLMHLLLLRILQYDVGIRFHISLPSILYTAVLFTFIFFLTWLYNLFQVKLANPVELLRGGNVGEREPRTKWLLALVGVLAMGVGYYLAITTERPIDAIDTFIVAVVLVIIGTYCLFIAGSIAVLKALRKKKNFYYKANHFTAVSGMIYRMKQNAAGLANICILSTIVLVLISSTVSLYAGMEDILDQRFPYDYCITTADASDPATISSIDRIVEEELSARHVEKEDGMSYRYGATAVLRQSDTAFTNSQTVDYTVEDIQEMYFIPLEDYQKVQGDPTELAPDEVILFVTDEGSYGRDTITVNGKELKVVKELKDFRLEDKSVARVVTGWYLIMPDVQSILDMGVVNGALQYSTYFDMGGSREDCLAAVQSIADRVGREVPGAVCENRELSRENFFSLYGSLFFIGLYLGSMFLIATVLIIYYKQISEGYDDRERYQIMQKVGMGKREVRRSIRSQVLLVFFLPLVVAVIHIAVAFNVIDKLLAMLGLVNTPLFLACTAATVLVFAVFYVMVFAVTAREYYKIVNE</sequence>
<dbReference type="PIRSF" id="PIRSF018968">
    <property type="entry name" value="ABC_permease_BceB"/>
    <property type="match status" value="1"/>
</dbReference>
<feature type="transmembrane region" description="Helical" evidence="6">
    <location>
        <begin position="582"/>
        <end position="604"/>
    </location>
</feature>
<evidence type="ECO:0000256" key="2">
    <source>
        <dbReference type="ARBA" id="ARBA00022475"/>
    </source>
</evidence>
<evidence type="ECO:0000259" key="7">
    <source>
        <dbReference type="Pfam" id="PF02687"/>
    </source>
</evidence>
<keyword evidence="6" id="KW-0813">Transport</keyword>
<keyword evidence="5 6" id="KW-0472">Membrane</keyword>
<evidence type="ECO:0000256" key="6">
    <source>
        <dbReference type="PIRNR" id="PIRNR018968"/>
    </source>
</evidence>
<dbReference type="Proteomes" id="UP000758652">
    <property type="component" value="Unassembled WGS sequence"/>
</dbReference>
<feature type="transmembrane region" description="Helical" evidence="6">
    <location>
        <begin position="21"/>
        <end position="38"/>
    </location>
</feature>
<organism evidence="8 9">
    <name type="scientific">Claveliimonas monacensis</name>
    <dbReference type="NCBI Taxonomy" id="2779351"/>
    <lineage>
        <taxon>Bacteria</taxon>
        <taxon>Bacillati</taxon>
        <taxon>Bacillota</taxon>
        <taxon>Clostridia</taxon>
        <taxon>Lachnospirales</taxon>
        <taxon>Lachnospiraceae</taxon>
        <taxon>Claveliimonas</taxon>
    </lineage>
</organism>
<comment type="caution">
    <text evidence="8">The sequence shown here is derived from an EMBL/GenBank/DDBJ whole genome shotgun (WGS) entry which is preliminary data.</text>
</comment>
<proteinExistence type="inferred from homology"/>
<evidence type="ECO:0000313" key="8">
    <source>
        <dbReference type="EMBL" id="MBE5061731.1"/>
    </source>
</evidence>
<dbReference type="Pfam" id="PF02687">
    <property type="entry name" value="FtsX"/>
    <property type="match status" value="1"/>
</dbReference>
<evidence type="ECO:0000256" key="5">
    <source>
        <dbReference type="ARBA" id="ARBA00023136"/>
    </source>
</evidence>
<keyword evidence="3 6" id="KW-0812">Transmembrane</keyword>
<feature type="transmembrane region" description="Helical" evidence="6">
    <location>
        <begin position="152"/>
        <end position="172"/>
    </location>
</feature>
<keyword evidence="2 6" id="KW-1003">Cell membrane</keyword>
<dbReference type="PANTHER" id="PTHR46795:SF3">
    <property type="entry name" value="ABC TRANSPORTER PERMEASE"/>
    <property type="match status" value="1"/>
</dbReference>
<evidence type="ECO:0000256" key="3">
    <source>
        <dbReference type="ARBA" id="ARBA00022692"/>
    </source>
</evidence>
<dbReference type="EMBL" id="JADCKL010000001">
    <property type="protein sequence ID" value="MBE5061731.1"/>
    <property type="molecule type" value="Genomic_DNA"/>
</dbReference>
<evidence type="ECO:0000256" key="4">
    <source>
        <dbReference type="ARBA" id="ARBA00022989"/>
    </source>
</evidence>
<keyword evidence="4 6" id="KW-1133">Transmembrane helix</keyword>
<dbReference type="InterPro" id="IPR003838">
    <property type="entry name" value="ABC3_permease_C"/>
</dbReference>
<accession>A0ABR9RFN2</accession>
<dbReference type="PANTHER" id="PTHR46795">
    <property type="entry name" value="ABC TRANSPORTER PERMEASE-RELATED-RELATED"/>
    <property type="match status" value="1"/>
</dbReference>
<gene>
    <name evidence="8" type="ORF">INF30_00400</name>
</gene>
<feature type="transmembrane region" description="Helical" evidence="6">
    <location>
        <begin position="54"/>
        <end position="74"/>
    </location>
</feature>
<dbReference type="InterPro" id="IPR052536">
    <property type="entry name" value="ABC-4_Integral_Memb_Prot"/>
</dbReference>
<dbReference type="RefSeq" id="WP_087172835.1">
    <property type="nucleotide sequence ID" value="NZ_JADCKL010000001.1"/>
</dbReference>
<feature type="transmembrane region" description="Helical" evidence="6">
    <location>
        <begin position="197"/>
        <end position="215"/>
    </location>
</feature>
<name>A0ABR9RFN2_9FIRM</name>